<evidence type="ECO:0000313" key="1">
    <source>
        <dbReference type="Proteomes" id="UP000095283"/>
    </source>
</evidence>
<organism evidence="1 2">
    <name type="scientific">Heterorhabditis bacteriophora</name>
    <name type="common">Entomopathogenic nematode worm</name>
    <dbReference type="NCBI Taxonomy" id="37862"/>
    <lineage>
        <taxon>Eukaryota</taxon>
        <taxon>Metazoa</taxon>
        <taxon>Ecdysozoa</taxon>
        <taxon>Nematoda</taxon>
        <taxon>Chromadorea</taxon>
        <taxon>Rhabditida</taxon>
        <taxon>Rhabditina</taxon>
        <taxon>Rhabditomorpha</taxon>
        <taxon>Strongyloidea</taxon>
        <taxon>Heterorhabditidae</taxon>
        <taxon>Heterorhabditis</taxon>
    </lineage>
</organism>
<sequence length="58" mass="6165">MNSQVHPVAADRAITASEGFDNENALTVSILACGSPASDYPRRLPSCLSKRRSQCTGN</sequence>
<name>A0A1I7WTN8_HETBA</name>
<dbReference type="AlphaFoldDB" id="A0A1I7WTN8"/>
<dbReference type="WBParaSite" id="Hba_08552">
    <property type="protein sequence ID" value="Hba_08552"/>
    <property type="gene ID" value="Hba_08552"/>
</dbReference>
<proteinExistence type="predicted"/>
<evidence type="ECO:0000313" key="2">
    <source>
        <dbReference type="WBParaSite" id="Hba_08552"/>
    </source>
</evidence>
<protein>
    <submittedName>
        <fullName evidence="2">Copine domain-containing protein</fullName>
    </submittedName>
</protein>
<reference evidence="2" key="1">
    <citation type="submission" date="2016-11" db="UniProtKB">
        <authorList>
            <consortium name="WormBaseParasite"/>
        </authorList>
    </citation>
    <scope>IDENTIFICATION</scope>
</reference>
<dbReference type="Proteomes" id="UP000095283">
    <property type="component" value="Unplaced"/>
</dbReference>
<accession>A0A1I7WTN8</accession>
<keyword evidence="1" id="KW-1185">Reference proteome</keyword>